<dbReference type="Pfam" id="PF00027">
    <property type="entry name" value="cNMP_binding"/>
    <property type="match status" value="1"/>
</dbReference>
<dbReference type="SUPFAM" id="SSF51206">
    <property type="entry name" value="cAMP-binding domain-like"/>
    <property type="match status" value="1"/>
</dbReference>
<dbReference type="Proteomes" id="UP000474957">
    <property type="component" value="Unassembled WGS sequence"/>
</dbReference>
<dbReference type="InterPro" id="IPR000595">
    <property type="entry name" value="cNMP-bd_dom"/>
</dbReference>
<evidence type="ECO:0000313" key="5">
    <source>
        <dbReference type="EMBL" id="MSU90648.1"/>
    </source>
</evidence>
<keyword evidence="6" id="KW-1185">Reference proteome</keyword>
<dbReference type="RefSeq" id="WP_154447139.1">
    <property type="nucleotide sequence ID" value="NZ_WIND01000011.1"/>
</dbReference>
<proteinExistence type="predicted"/>
<dbReference type="SUPFAM" id="SSF46785">
    <property type="entry name" value="Winged helix' DNA-binding domain"/>
    <property type="match status" value="1"/>
</dbReference>
<evidence type="ECO:0000256" key="2">
    <source>
        <dbReference type="ARBA" id="ARBA00023125"/>
    </source>
</evidence>
<dbReference type="CDD" id="cd00038">
    <property type="entry name" value="CAP_ED"/>
    <property type="match status" value="1"/>
</dbReference>
<feature type="domain" description="Cyclic nucleotide-binding" evidence="4">
    <location>
        <begin position="25"/>
        <end position="145"/>
    </location>
</feature>
<dbReference type="Pfam" id="PF13545">
    <property type="entry name" value="HTH_Crp_2"/>
    <property type="match status" value="1"/>
</dbReference>
<dbReference type="AlphaFoldDB" id="A0A6L5Z2A6"/>
<dbReference type="InterPro" id="IPR050397">
    <property type="entry name" value="Env_Response_Regulators"/>
</dbReference>
<evidence type="ECO:0000256" key="3">
    <source>
        <dbReference type="ARBA" id="ARBA00023163"/>
    </source>
</evidence>
<keyword evidence="3" id="KW-0804">Transcription</keyword>
<keyword evidence="2" id="KW-0238">DNA-binding</keyword>
<keyword evidence="1" id="KW-0805">Transcription regulation</keyword>
<dbReference type="GO" id="GO:0005829">
    <property type="term" value="C:cytosol"/>
    <property type="evidence" value="ECO:0007669"/>
    <property type="project" value="TreeGrafter"/>
</dbReference>
<dbReference type="PROSITE" id="PS50042">
    <property type="entry name" value="CNMP_BINDING_3"/>
    <property type="match status" value="1"/>
</dbReference>
<evidence type="ECO:0000259" key="4">
    <source>
        <dbReference type="PROSITE" id="PS50042"/>
    </source>
</evidence>
<protein>
    <submittedName>
        <fullName evidence="5">Cyclic nucleotide-binding domain-containing protein</fullName>
    </submittedName>
</protein>
<dbReference type="Gene3D" id="2.60.120.10">
    <property type="entry name" value="Jelly Rolls"/>
    <property type="match status" value="1"/>
</dbReference>
<dbReference type="InterPro" id="IPR036390">
    <property type="entry name" value="WH_DNA-bd_sf"/>
</dbReference>
<comment type="caution">
    <text evidence="5">The sequence shown here is derived from an EMBL/GenBank/DDBJ whole genome shotgun (WGS) entry which is preliminary data.</text>
</comment>
<dbReference type="SMART" id="SM00100">
    <property type="entry name" value="cNMP"/>
    <property type="match status" value="1"/>
</dbReference>
<dbReference type="InterPro" id="IPR018490">
    <property type="entry name" value="cNMP-bd_dom_sf"/>
</dbReference>
<dbReference type="EMBL" id="WIND01000011">
    <property type="protein sequence ID" value="MSU90648.1"/>
    <property type="molecule type" value="Genomic_DNA"/>
</dbReference>
<gene>
    <name evidence="5" type="ORF">GE300_13665</name>
</gene>
<name>A0A6L5Z2A6_9RHOB</name>
<evidence type="ECO:0000256" key="1">
    <source>
        <dbReference type="ARBA" id="ARBA00023015"/>
    </source>
</evidence>
<dbReference type="InterPro" id="IPR012318">
    <property type="entry name" value="HTH_CRP"/>
</dbReference>
<dbReference type="GO" id="GO:0003700">
    <property type="term" value="F:DNA-binding transcription factor activity"/>
    <property type="evidence" value="ECO:0007669"/>
    <property type="project" value="TreeGrafter"/>
</dbReference>
<accession>A0A6L5Z2A6</accession>
<evidence type="ECO:0000313" key="6">
    <source>
        <dbReference type="Proteomes" id="UP000474957"/>
    </source>
</evidence>
<organism evidence="5 6">
    <name type="scientific">Halovulum marinum</name>
    <dbReference type="NCBI Taxonomy" id="2662447"/>
    <lineage>
        <taxon>Bacteria</taxon>
        <taxon>Pseudomonadati</taxon>
        <taxon>Pseudomonadota</taxon>
        <taxon>Alphaproteobacteria</taxon>
        <taxon>Rhodobacterales</taxon>
        <taxon>Paracoccaceae</taxon>
        <taxon>Halovulum</taxon>
    </lineage>
</organism>
<dbReference type="GO" id="GO:0003677">
    <property type="term" value="F:DNA binding"/>
    <property type="evidence" value="ECO:0007669"/>
    <property type="project" value="UniProtKB-KW"/>
</dbReference>
<dbReference type="PANTHER" id="PTHR24567:SF74">
    <property type="entry name" value="HTH-TYPE TRANSCRIPTIONAL REGULATOR ARCR"/>
    <property type="match status" value="1"/>
</dbReference>
<sequence length="243" mass="26822">MSALGKLMVLRYNANLEVQYPAQTLMGQLGDAARDDLKARWTERAYESGQMILDVEDTAAEVMILLQGAVRVANFSSRGREVSFTGIEEGDCFGEFGAIDGAPRSASVMAIAPTRVALVPGATFRALLERHPDLSMALLRRLTEKLRVLTRRVSEFTAMRADDRIRLEVLRLFQAARARDGSALLTNPPTQAALAALVFTNREAVAREIGRMKRLNLIERRGRALYAPDVAKIEAYQQAESGL</sequence>
<reference evidence="5 6" key="1">
    <citation type="submission" date="2019-10" db="EMBL/GenBank/DDBJ databases">
        <title>Cognatihalovulum marinum gen. nov. sp. nov., a new member of the family Rhodobacteraceae isolated from deep seawater of the Northwest Indian Ocean.</title>
        <authorList>
            <person name="Ruan C."/>
            <person name="Wang J."/>
            <person name="Zheng X."/>
            <person name="Song L."/>
            <person name="Zhu Y."/>
            <person name="Huang Y."/>
            <person name="Lu Z."/>
            <person name="Du W."/>
            <person name="Huang L."/>
            <person name="Dai X."/>
        </authorList>
    </citation>
    <scope>NUCLEOTIDE SEQUENCE [LARGE SCALE GENOMIC DNA]</scope>
    <source>
        <strain evidence="5 6">2CG4</strain>
    </source>
</reference>
<dbReference type="InterPro" id="IPR014710">
    <property type="entry name" value="RmlC-like_jellyroll"/>
</dbReference>
<dbReference type="PANTHER" id="PTHR24567">
    <property type="entry name" value="CRP FAMILY TRANSCRIPTIONAL REGULATORY PROTEIN"/>
    <property type="match status" value="1"/>
</dbReference>